<dbReference type="Proteomes" id="UP000092461">
    <property type="component" value="Unassembled WGS sequence"/>
</dbReference>
<proteinExistence type="predicted"/>
<evidence type="ECO:0000313" key="2">
    <source>
        <dbReference type="Proteomes" id="UP000092461"/>
    </source>
</evidence>
<name>A0A1B0CV58_LUTLO</name>
<dbReference type="AlphaFoldDB" id="A0A1B0CV58"/>
<organism evidence="1 2">
    <name type="scientific">Lutzomyia longipalpis</name>
    <name type="common">Sand fly</name>
    <dbReference type="NCBI Taxonomy" id="7200"/>
    <lineage>
        <taxon>Eukaryota</taxon>
        <taxon>Metazoa</taxon>
        <taxon>Ecdysozoa</taxon>
        <taxon>Arthropoda</taxon>
        <taxon>Hexapoda</taxon>
        <taxon>Insecta</taxon>
        <taxon>Pterygota</taxon>
        <taxon>Neoptera</taxon>
        <taxon>Endopterygota</taxon>
        <taxon>Diptera</taxon>
        <taxon>Nematocera</taxon>
        <taxon>Psychodoidea</taxon>
        <taxon>Psychodidae</taxon>
        <taxon>Lutzomyia</taxon>
        <taxon>Lutzomyia</taxon>
    </lineage>
</organism>
<accession>A0A1B0CV58</accession>
<dbReference type="EnsemblMetazoa" id="LLOJ008843-RA">
    <property type="protein sequence ID" value="LLOJ008843-PA"/>
    <property type="gene ID" value="LLOJ008843"/>
</dbReference>
<dbReference type="EMBL" id="AJWK01030114">
    <property type="status" value="NOT_ANNOTATED_CDS"/>
    <property type="molecule type" value="Genomic_DNA"/>
</dbReference>
<evidence type="ECO:0000313" key="1">
    <source>
        <dbReference type="EnsemblMetazoa" id="LLOJ008843-PA"/>
    </source>
</evidence>
<reference evidence="1" key="1">
    <citation type="submission" date="2020-05" db="UniProtKB">
        <authorList>
            <consortium name="EnsemblMetazoa"/>
        </authorList>
    </citation>
    <scope>IDENTIFICATION</scope>
    <source>
        <strain evidence="1">Jacobina</strain>
    </source>
</reference>
<protein>
    <submittedName>
        <fullName evidence="1">Uncharacterized protein</fullName>
    </submittedName>
</protein>
<keyword evidence="2" id="KW-1185">Reference proteome</keyword>
<sequence length="36" mass="4054">MLRSIVTDLPAFCRSANNVAPKISRHYATEATFKIM</sequence>
<dbReference type="VEuPathDB" id="VectorBase:LLOJ008843"/>